<name>A0ABQ0E2D6_9PORP</name>
<dbReference type="InterPro" id="IPR029044">
    <property type="entry name" value="Nucleotide-diphossugar_trans"/>
</dbReference>
<evidence type="ECO:0000313" key="6">
    <source>
        <dbReference type="Proteomes" id="UP001628220"/>
    </source>
</evidence>
<reference evidence="5 6" key="1">
    <citation type="journal article" date="2025" name="Int. J. Syst. Evol. Microbiol.">
        <title>Desulfovibrio falkowii sp. nov., Porphyromonas miyakawae sp. nov., Mediterraneibacter flintii sp. nov. and Owariibacterium komagatae gen. nov., sp. nov., isolated from human faeces.</title>
        <authorList>
            <person name="Hamaguchi T."/>
            <person name="Ohara M."/>
            <person name="Hisatomi A."/>
            <person name="Sekiguchi K."/>
            <person name="Takeda J.I."/>
            <person name="Ueyama J."/>
            <person name="Ito M."/>
            <person name="Nishiwaki H."/>
            <person name="Ogi T."/>
            <person name="Hirayama M."/>
            <person name="Ohkuma M."/>
            <person name="Sakamoto M."/>
            <person name="Ohno K."/>
        </authorList>
    </citation>
    <scope>NUCLEOTIDE SEQUENCE [LARGE SCALE GENOMIC DNA]</scope>
    <source>
        <strain evidence="5 6">13CB11C</strain>
    </source>
</reference>
<evidence type="ECO:0000256" key="3">
    <source>
        <dbReference type="ARBA" id="ARBA00022679"/>
    </source>
</evidence>
<evidence type="ECO:0000313" key="5">
    <source>
        <dbReference type="EMBL" id="GAB1251866.1"/>
    </source>
</evidence>
<dbReference type="EMBL" id="BAAFSF010000002">
    <property type="protein sequence ID" value="GAB1251866.1"/>
    <property type="molecule type" value="Genomic_DNA"/>
</dbReference>
<comment type="similarity">
    <text evidence="1">Belongs to the glycosyltransferase 2 family.</text>
</comment>
<proteinExistence type="inferred from homology"/>
<keyword evidence="3" id="KW-0808">Transferase</keyword>
<evidence type="ECO:0000259" key="4">
    <source>
        <dbReference type="Pfam" id="PF00535"/>
    </source>
</evidence>
<dbReference type="PANTHER" id="PTHR43179:SF12">
    <property type="entry name" value="GALACTOFURANOSYLTRANSFERASE GLFT2"/>
    <property type="match status" value="1"/>
</dbReference>
<dbReference type="CDD" id="cd04186">
    <property type="entry name" value="GT_2_like_c"/>
    <property type="match status" value="1"/>
</dbReference>
<comment type="caution">
    <text evidence="5">The sequence shown here is derived from an EMBL/GenBank/DDBJ whole genome shotgun (WGS) entry which is preliminary data.</text>
</comment>
<keyword evidence="2" id="KW-0328">Glycosyltransferase</keyword>
<dbReference type="RefSeq" id="WP_411915683.1">
    <property type="nucleotide sequence ID" value="NZ_BAAFSF010000002.1"/>
</dbReference>
<dbReference type="Proteomes" id="UP001628220">
    <property type="component" value="Unassembled WGS sequence"/>
</dbReference>
<organism evidence="5 6">
    <name type="scientific">Porphyromonas miyakawae</name>
    <dbReference type="NCBI Taxonomy" id="3137470"/>
    <lineage>
        <taxon>Bacteria</taxon>
        <taxon>Pseudomonadati</taxon>
        <taxon>Bacteroidota</taxon>
        <taxon>Bacteroidia</taxon>
        <taxon>Bacteroidales</taxon>
        <taxon>Porphyromonadaceae</taxon>
        <taxon>Porphyromonas</taxon>
    </lineage>
</organism>
<dbReference type="InterPro" id="IPR001173">
    <property type="entry name" value="Glyco_trans_2-like"/>
</dbReference>
<dbReference type="Gene3D" id="3.90.550.10">
    <property type="entry name" value="Spore Coat Polysaccharide Biosynthesis Protein SpsA, Chain A"/>
    <property type="match status" value="1"/>
</dbReference>
<feature type="domain" description="Glycosyltransferase 2-like" evidence="4">
    <location>
        <begin position="6"/>
        <end position="130"/>
    </location>
</feature>
<dbReference type="PANTHER" id="PTHR43179">
    <property type="entry name" value="RHAMNOSYLTRANSFERASE WBBL"/>
    <property type="match status" value="1"/>
</dbReference>
<protein>
    <submittedName>
        <fullName evidence="5">Glycosyltransferase family 2 protein</fullName>
    </submittedName>
</protein>
<evidence type="ECO:0000256" key="2">
    <source>
        <dbReference type="ARBA" id="ARBA00022676"/>
    </source>
</evidence>
<gene>
    <name evidence="5" type="ORF">Tsumi_09710</name>
</gene>
<accession>A0ABQ0E2D6</accession>
<evidence type="ECO:0000256" key="1">
    <source>
        <dbReference type="ARBA" id="ARBA00006739"/>
    </source>
</evidence>
<keyword evidence="6" id="KW-1185">Reference proteome</keyword>
<dbReference type="SUPFAM" id="SSF53448">
    <property type="entry name" value="Nucleotide-diphospho-sugar transferases"/>
    <property type="match status" value="1"/>
</dbReference>
<sequence>MKKLAVVILNWNGRTLLEQFLPSLCRYTDYEGVDLIVADNGSTDDSIDYIKVHYPQVQVLAYPDNKGFAGGYNRALRDVNAEIYCLLNSDVEVTQGWIDAPLAFFATHPMVAAIQPKIKSYKQTQQFEYAGAAGGYIDRYGYPYCRGRLFDSVEVDSGQYEQPVSVGWATGAALFIRSKSFWAVGGFDEAFFAHMEEIDLALRIQRRGETLFCVPSSVVYHVGGATLESGDALKVKLNFRNNLLMLYKNLSRNRSRKVLLVRSFLDVLSALMFYLKGEKRACKAVFEARSEYKKMRRIYQPPKDEMNPLIPGRGSVVMEYYLLRRRYFSSLSKKLQVPLQKQQTN</sequence>
<dbReference type="Pfam" id="PF00535">
    <property type="entry name" value="Glycos_transf_2"/>
    <property type="match status" value="1"/>
</dbReference>